<evidence type="ECO:0000313" key="4">
    <source>
        <dbReference type="Proteomes" id="UP001147830"/>
    </source>
</evidence>
<reference evidence="3" key="1">
    <citation type="journal article" date="2022" name="Front. Microbiol.">
        <title>Genome-based taxonomic rearrangement of Oceanobacter-related bacteria including the description of Thalassolituus hydrocarbonoclasticus sp. nov. and Thalassolituus pacificus sp. nov. and emended description of the genus Thalassolituus.</title>
        <authorList>
            <person name="Dong C."/>
            <person name="Wei L."/>
            <person name="Wang J."/>
            <person name="Lai Q."/>
            <person name="Huang Z."/>
            <person name="Shao Z."/>
        </authorList>
    </citation>
    <scope>NUCLEOTIDE SEQUENCE</scope>
    <source>
        <strain evidence="3">59MF3M-4</strain>
    </source>
</reference>
<dbReference type="InterPro" id="IPR046158">
    <property type="entry name" value="DUF6160"/>
</dbReference>
<feature type="domain" description="DUF6160" evidence="2">
    <location>
        <begin position="12"/>
        <end position="103"/>
    </location>
</feature>
<gene>
    <name evidence="3" type="ORF">NYR02_17280</name>
</gene>
<name>A0A9X2WIG3_9GAMM</name>
<feature type="signal peptide" evidence="1">
    <location>
        <begin position="1"/>
        <end position="21"/>
    </location>
</feature>
<keyword evidence="1" id="KW-0732">Signal</keyword>
<dbReference type="Proteomes" id="UP001147830">
    <property type="component" value="Unassembled WGS sequence"/>
</dbReference>
<dbReference type="AlphaFoldDB" id="A0A9X2WIG3"/>
<dbReference type="EMBL" id="JAOANI010000028">
    <property type="protein sequence ID" value="MCT7360776.1"/>
    <property type="molecule type" value="Genomic_DNA"/>
</dbReference>
<feature type="chain" id="PRO_5040929232" description="DUF6160 domain-containing protein" evidence="1">
    <location>
        <begin position="22"/>
        <end position="488"/>
    </location>
</feature>
<sequence length="488" mass="51905">MILRNLVTFSFAVAGSTPLMAMQPLGDESMAAVSGQSGITIEMTTQNPDGDFLTTGAIRFTENDKDGKGQDYLEIGSLKLRTIETDGAGNMIGVDTIRTDIDVDSGGNVSIRSSDINTLELELGEISLSGRTLFGAMRFSVWKFVGNSYLETVLLNDVSGSKVAFRTVMEAGSGLTYQFDEDGLTFSSDVVFLPATGQSEFRSELFLTGDNDKLKLELGETSGSFEIKNISLLDPAGNNIFGTNNFGDVGYADISINEGYITIAANSTPGVDGIEGVINTDLNVGSAFYRTGNQRLNLRNVQLRTNGEIHYQTDFTDNGYSTGLDTTISGVSDLDLIIGALTLSSGDGSNESLSMGSYAIENLNLNGGSIEQQIYTLPGAGAQGMQMDLTIAGTTSFDLTIKDDSAVNNGDPDPMLTAEVVLNNVSVSQTIDQTSKGLHIGILSQSMDANINAIRVGDGLIQQGQSGRLVMNNLSLQPGSYFRIEPLQ</sequence>
<evidence type="ECO:0000313" key="3">
    <source>
        <dbReference type="EMBL" id="MCT7360776.1"/>
    </source>
</evidence>
<dbReference type="RefSeq" id="WP_260977599.1">
    <property type="nucleotide sequence ID" value="NZ_JAOANI010000028.1"/>
</dbReference>
<comment type="caution">
    <text evidence="3">The sequence shown here is derived from an EMBL/GenBank/DDBJ whole genome shotgun (WGS) entry which is preliminary data.</text>
</comment>
<organism evidence="3 4">
    <name type="scientific">Thalassolituus pacificus</name>
    <dbReference type="NCBI Taxonomy" id="2975440"/>
    <lineage>
        <taxon>Bacteria</taxon>
        <taxon>Pseudomonadati</taxon>
        <taxon>Pseudomonadota</taxon>
        <taxon>Gammaproteobacteria</taxon>
        <taxon>Oceanospirillales</taxon>
        <taxon>Oceanospirillaceae</taxon>
        <taxon>Thalassolituus</taxon>
    </lineage>
</organism>
<keyword evidence="4" id="KW-1185">Reference proteome</keyword>
<accession>A0A9X2WIG3</accession>
<dbReference type="Pfam" id="PF19657">
    <property type="entry name" value="DUF6160"/>
    <property type="match status" value="1"/>
</dbReference>
<evidence type="ECO:0000256" key="1">
    <source>
        <dbReference type="SAM" id="SignalP"/>
    </source>
</evidence>
<reference evidence="3" key="2">
    <citation type="submission" date="2022-08" db="EMBL/GenBank/DDBJ databases">
        <authorList>
            <person name="Dong C."/>
        </authorList>
    </citation>
    <scope>NUCLEOTIDE SEQUENCE</scope>
    <source>
        <strain evidence="3">59MF3M-4</strain>
    </source>
</reference>
<evidence type="ECO:0000259" key="2">
    <source>
        <dbReference type="Pfam" id="PF19657"/>
    </source>
</evidence>
<proteinExistence type="predicted"/>
<protein>
    <recommendedName>
        <fullName evidence="2">DUF6160 domain-containing protein</fullName>
    </recommendedName>
</protein>